<protein>
    <submittedName>
        <fullName evidence="2">Uncharacterized protein</fullName>
    </submittedName>
</protein>
<dbReference type="PATRIC" id="fig|271.14.peg.2192"/>
<evidence type="ECO:0000313" key="2">
    <source>
        <dbReference type="EMBL" id="KOX90917.1"/>
    </source>
</evidence>
<sequence>MSLGDLLGLLFLLFFVILPALQGLRRAPPTPPVFPEEPFPEPRPAPKPKPKAKPRPKPPPAPALEPRRPEGESLERLPAPERTPLEVRFREEVEETPTPKRRAKRLVSTDPESLLKGVIWHEILKKKPRGW</sequence>
<feature type="compositionally biased region" description="Pro residues" evidence="1">
    <location>
        <begin position="28"/>
        <end position="45"/>
    </location>
</feature>
<feature type="compositionally biased region" description="Basic and acidic residues" evidence="1">
    <location>
        <begin position="65"/>
        <end position="91"/>
    </location>
</feature>
<gene>
    <name evidence="2" type="ORF">BVI061214_02115</name>
</gene>
<dbReference type="AlphaFoldDB" id="A0A0M9AFD1"/>
<feature type="compositionally biased region" description="Basic residues" evidence="1">
    <location>
        <begin position="46"/>
        <end position="56"/>
    </location>
</feature>
<evidence type="ECO:0000313" key="3">
    <source>
        <dbReference type="Proteomes" id="UP000037685"/>
    </source>
</evidence>
<accession>A0A0M9AFD1</accession>
<dbReference type="Proteomes" id="UP000037685">
    <property type="component" value="Unassembled WGS sequence"/>
</dbReference>
<proteinExistence type="predicted"/>
<reference evidence="3" key="1">
    <citation type="submission" date="2015-07" db="EMBL/GenBank/DDBJ databases">
        <authorList>
            <person name="Zylicz-Stachula A."/>
            <person name="Jezewska-Frackowiak J."/>
            <person name="Czajkowska E."/>
            <person name="Skowron P.M."/>
        </authorList>
    </citation>
    <scope>NUCLEOTIDE SEQUENCE [LARGE SCALE GENOMIC DNA]</scope>
    <source>
        <strain evidence="3">ATCC 25104 / DSM 625 / JCM 10724 / NBRC 103206 / NCIMB 11243 / YT-1</strain>
    </source>
</reference>
<evidence type="ECO:0000256" key="1">
    <source>
        <dbReference type="SAM" id="MobiDB-lite"/>
    </source>
</evidence>
<name>A0A0M9AFD1_THEAQ</name>
<dbReference type="EMBL" id="LHCI01000106">
    <property type="protein sequence ID" value="KOX90917.1"/>
    <property type="molecule type" value="Genomic_DNA"/>
</dbReference>
<organism evidence="2 3">
    <name type="scientific">Thermus aquaticus</name>
    <dbReference type="NCBI Taxonomy" id="271"/>
    <lineage>
        <taxon>Bacteria</taxon>
        <taxon>Thermotogati</taxon>
        <taxon>Deinococcota</taxon>
        <taxon>Deinococci</taxon>
        <taxon>Thermales</taxon>
        <taxon>Thermaceae</taxon>
        <taxon>Thermus</taxon>
    </lineage>
</organism>
<feature type="region of interest" description="Disordered" evidence="1">
    <location>
        <begin position="26"/>
        <end position="108"/>
    </location>
</feature>
<comment type="caution">
    <text evidence="2">The sequence shown here is derived from an EMBL/GenBank/DDBJ whole genome shotgun (WGS) entry which is preliminary data.</text>
</comment>
<dbReference type="RefSeq" id="WP_053768367.1">
    <property type="nucleotide sequence ID" value="NZ_LHCI01000106.1"/>
</dbReference>